<dbReference type="CDD" id="cd00090">
    <property type="entry name" value="HTH_ARSR"/>
    <property type="match status" value="1"/>
</dbReference>
<dbReference type="PRINTS" id="PR00778">
    <property type="entry name" value="HTHARSR"/>
</dbReference>
<dbReference type="Gene3D" id="1.10.10.10">
    <property type="entry name" value="Winged helix-like DNA-binding domain superfamily/Winged helix DNA-binding domain"/>
    <property type="match status" value="1"/>
</dbReference>
<dbReference type="PATRIC" id="fig|1051006.4.peg.971"/>
<reference evidence="5 6" key="1">
    <citation type="submission" date="2011-07" db="EMBL/GenBank/DDBJ databases">
        <title>Genome Sequence of Propionibacterium acnes SK182B-JCVI.</title>
        <authorList>
            <person name="Durkin A.S."/>
            <person name="Madupu R."/>
            <person name="Hostetler J."/>
            <person name="Radune D."/>
            <person name="Torralba M."/>
            <person name="Methe B."/>
            <person name="Sutton G."/>
            <person name="Strausberg R.L."/>
            <person name="Nelson K.E."/>
        </authorList>
    </citation>
    <scope>NUCLEOTIDE SEQUENCE [LARGE SCALE GENOMIC DNA]</scope>
    <source>
        <strain evidence="5 6">SK182B-JCVI</strain>
    </source>
</reference>
<keyword evidence="1" id="KW-0805">Transcription regulation</keyword>
<dbReference type="GO" id="GO:0003700">
    <property type="term" value="F:DNA-binding transcription factor activity"/>
    <property type="evidence" value="ECO:0007669"/>
    <property type="project" value="InterPro"/>
</dbReference>
<keyword evidence="2" id="KW-0238">DNA-binding</keyword>
<dbReference type="AlphaFoldDB" id="F9NUX5"/>
<dbReference type="PANTHER" id="PTHR43132">
    <property type="entry name" value="ARSENICAL RESISTANCE OPERON REPRESSOR ARSR-RELATED"/>
    <property type="match status" value="1"/>
</dbReference>
<keyword evidence="3" id="KW-0804">Transcription</keyword>
<proteinExistence type="predicted"/>
<dbReference type="STRING" id="1574624.GCA_001642025_02209"/>
<dbReference type="GO" id="GO:0003677">
    <property type="term" value="F:DNA binding"/>
    <property type="evidence" value="ECO:0007669"/>
    <property type="project" value="UniProtKB-KW"/>
</dbReference>
<dbReference type="PANTHER" id="PTHR43132:SF6">
    <property type="entry name" value="HTH-TYPE TRANSCRIPTIONAL REPRESSOR CZRA"/>
    <property type="match status" value="1"/>
</dbReference>
<dbReference type="Pfam" id="PF01022">
    <property type="entry name" value="HTH_5"/>
    <property type="match status" value="1"/>
</dbReference>
<dbReference type="Proteomes" id="UP000007832">
    <property type="component" value="Unassembled WGS sequence"/>
</dbReference>
<evidence type="ECO:0000259" key="4">
    <source>
        <dbReference type="PROSITE" id="PS50987"/>
    </source>
</evidence>
<dbReference type="PROSITE" id="PS50987">
    <property type="entry name" value="HTH_ARSR_2"/>
    <property type="match status" value="1"/>
</dbReference>
<protein>
    <submittedName>
        <fullName evidence="5">Transcriptional regulator, ArsR family</fullName>
    </submittedName>
</protein>
<dbReference type="InterPro" id="IPR001845">
    <property type="entry name" value="HTH_ArsR_DNA-bd_dom"/>
</dbReference>
<gene>
    <name evidence="5" type="ORF">HMPREF1162_1333</name>
</gene>
<dbReference type="EMBL" id="AFUN01000023">
    <property type="protein sequence ID" value="EGR97241.1"/>
    <property type="molecule type" value="Genomic_DNA"/>
</dbReference>
<evidence type="ECO:0000256" key="3">
    <source>
        <dbReference type="ARBA" id="ARBA00023163"/>
    </source>
</evidence>
<dbReference type="InterPro" id="IPR036390">
    <property type="entry name" value="WH_DNA-bd_sf"/>
</dbReference>
<evidence type="ECO:0000313" key="5">
    <source>
        <dbReference type="EMBL" id="EGR97241.1"/>
    </source>
</evidence>
<name>F9NUX5_9ACTN</name>
<evidence type="ECO:0000313" key="6">
    <source>
        <dbReference type="Proteomes" id="UP000007832"/>
    </source>
</evidence>
<dbReference type="InterPro" id="IPR036388">
    <property type="entry name" value="WH-like_DNA-bd_sf"/>
</dbReference>
<dbReference type="SMART" id="SM00418">
    <property type="entry name" value="HTH_ARSR"/>
    <property type="match status" value="1"/>
</dbReference>
<dbReference type="InterPro" id="IPR051011">
    <property type="entry name" value="Metal_resp_trans_reg"/>
</dbReference>
<comment type="caution">
    <text evidence="5">The sequence shown here is derived from an EMBL/GenBank/DDBJ whole genome shotgun (WGS) entry which is preliminary data.</text>
</comment>
<evidence type="ECO:0000256" key="2">
    <source>
        <dbReference type="ARBA" id="ARBA00023125"/>
    </source>
</evidence>
<feature type="domain" description="HTH arsR-type" evidence="4">
    <location>
        <begin position="7"/>
        <end position="101"/>
    </location>
</feature>
<dbReference type="eggNOG" id="COG0640">
    <property type="taxonomic scope" value="Bacteria"/>
</dbReference>
<dbReference type="InterPro" id="IPR011991">
    <property type="entry name" value="ArsR-like_HTH"/>
</dbReference>
<sequence length="106" mass="11675">MNMSEDVAPEDFDPVVRLFAALANPIRAQIANRLTAGEASVGELSEIVGAKQPLVSHHLKVLRSAHLVAARKDGQKAMYSLTDDHVASIFLDAFNHMKEHNHDCHH</sequence>
<organism evidence="5 6">
    <name type="scientific">[Propionibacterium] namnetense SK182B-JCVI</name>
    <dbReference type="NCBI Taxonomy" id="1051006"/>
    <lineage>
        <taxon>Bacteria</taxon>
        <taxon>Bacillati</taxon>
        <taxon>Actinomycetota</taxon>
        <taxon>Actinomycetes</taxon>
        <taxon>Propionibacteriales</taxon>
        <taxon>Propionibacteriaceae</taxon>
        <taxon>Cutibacterium</taxon>
    </lineage>
</organism>
<dbReference type="SUPFAM" id="SSF46785">
    <property type="entry name" value="Winged helix' DNA-binding domain"/>
    <property type="match status" value="1"/>
</dbReference>
<evidence type="ECO:0000256" key="1">
    <source>
        <dbReference type="ARBA" id="ARBA00023015"/>
    </source>
</evidence>
<dbReference type="NCBIfam" id="NF033788">
    <property type="entry name" value="HTH_metalloreg"/>
    <property type="match status" value="1"/>
</dbReference>
<accession>F9NUX5</accession>